<name>A0A8T1WLX0_9STRA</name>
<evidence type="ECO:0000313" key="2">
    <source>
        <dbReference type="EMBL" id="KAG7394416.1"/>
    </source>
</evidence>
<evidence type="ECO:0000256" key="1">
    <source>
        <dbReference type="SAM" id="MobiDB-lite"/>
    </source>
</evidence>
<dbReference type="Proteomes" id="UP000693981">
    <property type="component" value="Unassembled WGS sequence"/>
</dbReference>
<protein>
    <submittedName>
        <fullName evidence="2">Ubiquitin carboxyl-terminal hydrolase 34</fullName>
    </submittedName>
</protein>
<reference evidence="2" key="1">
    <citation type="submission" date="2021-02" db="EMBL/GenBank/DDBJ databases">
        <authorList>
            <person name="Palmer J.M."/>
        </authorList>
    </citation>
    <scope>NUCLEOTIDE SEQUENCE</scope>
    <source>
        <strain evidence="2">SCRP23</strain>
    </source>
</reference>
<evidence type="ECO:0000313" key="3">
    <source>
        <dbReference type="Proteomes" id="UP000693981"/>
    </source>
</evidence>
<proteinExistence type="predicted"/>
<sequence length="358" mass="40881">MPSQGYGDHLRFCTARLEMNMVTYLLESQHEPTPLAVDDTMLLNQSAMKNVLLLGLEQSFVPILSRIAFESEAKRDRLVALLISVLEEVRSNYAEQLLVVLRALLDAEEARAKTSNARDGYHLSRSAWPIHRHIFSPSRGILESAAYYRDRHALHQYIFLLLEFVVHHASKSPVLQEIFKSDVEFHNHIDWIPNWLVNYLDANGAIREQMKAQVAAEDSELTDKKMDVAKEVQTLFMEMENAFGVELPRVNNDSSAHAAKQAQEDQQQVLTSSQASFDTVDVEDVVLEALDLEEENQSRLQEDKKNSRARKMDHDETGPEHDGTEGNTQNWKPHRSREELAALLHIDLDMTRNTAREA</sequence>
<dbReference type="EMBL" id="JAGDFL010000274">
    <property type="protein sequence ID" value="KAG7394416.1"/>
    <property type="molecule type" value="Genomic_DNA"/>
</dbReference>
<dbReference type="AlphaFoldDB" id="A0A8T1WLX0"/>
<keyword evidence="2" id="KW-0378">Hydrolase</keyword>
<feature type="compositionally biased region" description="Basic and acidic residues" evidence="1">
    <location>
        <begin position="296"/>
        <end position="324"/>
    </location>
</feature>
<keyword evidence="3" id="KW-1185">Reference proteome</keyword>
<feature type="region of interest" description="Disordered" evidence="1">
    <location>
        <begin position="293"/>
        <end position="334"/>
    </location>
</feature>
<dbReference type="GO" id="GO:0016787">
    <property type="term" value="F:hydrolase activity"/>
    <property type="evidence" value="ECO:0007669"/>
    <property type="project" value="UniProtKB-KW"/>
</dbReference>
<feature type="region of interest" description="Disordered" evidence="1">
    <location>
        <begin position="254"/>
        <end position="273"/>
    </location>
</feature>
<feature type="compositionally biased region" description="Polar residues" evidence="1">
    <location>
        <begin position="264"/>
        <end position="273"/>
    </location>
</feature>
<gene>
    <name evidence="2" type="primary">USP34_2</name>
    <name evidence="2" type="ORF">PHYBOEH_005223</name>
</gene>
<accession>A0A8T1WLX0</accession>
<dbReference type="OrthoDB" id="10565810at2759"/>
<organism evidence="2 3">
    <name type="scientific">Phytophthora boehmeriae</name>
    <dbReference type="NCBI Taxonomy" id="109152"/>
    <lineage>
        <taxon>Eukaryota</taxon>
        <taxon>Sar</taxon>
        <taxon>Stramenopiles</taxon>
        <taxon>Oomycota</taxon>
        <taxon>Peronosporomycetes</taxon>
        <taxon>Peronosporales</taxon>
        <taxon>Peronosporaceae</taxon>
        <taxon>Phytophthora</taxon>
    </lineage>
</organism>
<comment type="caution">
    <text evidence="2">The sequence shown here is derived from an EMBL/GenBank/DDBJ whole genome shotgun (WGS) entry which is preliminary data.</text>
</comment>